<dbReference type="EMBL" id="LCDO01000009">
    <property type="protein sequence ID" value="KKS56557.1"/>
    <property type="molecule type" value="Genomic_DNA"/>
</dbReference>
<proteinExistence type="predicted"/>
<dbReference type="Proteomes" id="UP000034837">
    <property type="component" value="Unassembled WGS sequence"/>
</dbReference>
<evidence type="ECO:0000313" key="1">
    <source>
        <dbReference type="EMBL" id="KKS56557.1"/>
    </source>
</evidence>
<name>A0A0G1A648_9BACT</name>
<sequence>MKIAFLGFDQWQGKFNIGSSRIRCDWPIKYWQEAERFKQGRYYDVIIFQKAYWIDYAKTYKGIKILDICDPDWMEAGSRVIEMMQYVDAITTSSIELAKAAVHFTNKPIWFIPDRIDLDSHRDRKEHTGRAKSVVWFGYSHNFPTLHQATKPLIDLGLDLIVISDSPFHPAANFVNKIDITNIAWGPNTVNRDILRGDIVINPKLSTGRFKFKSTNKTLTSWALGMPVVENDKELKFFLEEKNRKDEAAKRLVEIKEKWDVKYSVEEYKKLINDLILKSHETKIA</sequence>
<gene>
    <name evidence="1" type="ORF">UV20_C0009G0036</name>
</gene>
<reference evidence="1 2" key="1">
    <citation type="journal article" date="2015" name="Nature">
        <title>rRNA introns, odd ribosomes, and small enigmatic genomes across a large radiation of phyla.</title>
        <authorList>
            <person name="Brown C.T."/>
            <person name="Hug L.A."/>
            <person name="Thomas B.C."/>
            <person name="Sharon I."/>
            <person name="Castelle C.J."/>
            <person name="Singh A."/>
            <person name="Wilkins M.J."/>
            <person name="Williams K.H."/>
            <person name="Banfield J.F."/>
        </authorList>
    </citation>
    <scope>NUCLEOTIDE SEQUENCE [LARGE SCALE GENOMIC DNA]</scope>
</reference>
<protein>
    <recommendedName>
        <fullName evidence="3">Glycosyltransferase</fullName>
    </recommendedName>
</protein>
<dbReference type="AlphaFoldDB" id="A0A0G1A648"/>
<evidence type="ECO:0008006" key="3">
    <source>
        <dbReference type="Google" id="ProtNLM"/>
    </source>
</evidence>
<comment type="caution">
    <text evidence="1">The sequence shown here is derived from an EMBL/GenBank/DDBJ whole genome shotgun (WGS) entry which is preliminary data.</text>
</comment>
<evidence type="ECO:0000313" key="2">
    <source>
        <dbReference type="Proteomes" id="UP000034837"/>
    </source>
</evidence>
<accession>A0A0G1A648</accession>
<organism evidence="1 2">
    <name type="scientific">Candidatus Magasanikbacteria bacterium GW2011_GWA2_42_32</name>
    <dbReference type="NCBI Taxonomy" id="1619039"/>
    <lineage>
        <taxon>Bacteria</taxon>
        <taxon>Candidatus Magasanikiibacteriota</taxon>
    </lineage>
</organism>